<evidence type="ECO:0000313" key="2">
    <source>
        <dbReference type="Proteomes" id="UP000297280"/>
    </source>
</evidence>
<protein>
    <submittedName>
        <fullName evidence="1">Uncharacterized protein</fullName>
    </submittedName>
</protein>
<dbReference type="Proteomes" id="UP000297280">
    <property type="component" value="Unassembled WGS sequence"/>
</dbReference>
<keyword evidence="2" id="KW-1185">Reference proteome</keyword>
<reference evidence="1 2" key="1">
    <citation type="submission" date="2017-12" db="EMBL/GenBank/DDBJ databases">
        <title>Comparative genomics of Botrytis spp.</title>
        <authorList>
            <person name="Valero-Jimenez C.A."/>
            <person name="Tapia P."/>
            <person name="Veloso J."/>
            <person name="Silva-Moreno E."/>
            <person name="Staats M."/>
            <person name="Valdes J.H."/>
            <person name="Van Kan J.A.L."/>
        </authorList>
    </citation>
    <scope>NUCLEOTIDE SEQUENCE [LARGE SCALE GENOMIC DNA]</scope>
    <source>
        <strain evidence="1 2">MUCL3349</strain>
    </source>
</reference>
<organism evidence="1 2">
    <name type="scientific">Botrytis porri</name>
    <dbReference type="NCBI Taxonomy" id="87229"/>
    <lineage>
        <taxon>Eukaryota</taxon>
        <taxon>Fungi</taxon>
        <taxon>Dikarya</taxon>
        <taxon>Ascomycota</taxon>
        <taxon>Pezizomycotina</taxon>
        <taxon>Leotiomycetes</taxon>
        <taxon>Helotiales</taxon>
        <taxon>Sclerotiniaceae</taxon>
        <taxon>Botrytis</taxon>
    </lineage>
</organism>
<name>A0A4Z1KPS7_9HELO</name>
<sequence length="71" mass="8130">MWMYIGYDVVADLPVEDWGMEVEWDFRGQTVLLAVEFALSVAEKTSEMGVTHMDFVCEAVEEKRLLPVFIG</sequence>
<evidence type="ECO:0000313" key="1">
    <source>
        <dbReference type="EMBL" id="TGO86412.1"/>
    </source>
</evidence>
<dbReference type="AlphaFoldDB" id="A0A4Z1KPS7"/>
<gene>
    <name evidence="1" type="ORF">BPOR_0306g00100</name>
</gene>
<comment type="caution">
    <text evidence="1">The sequence shown here is derived from an EMBL/GenBank/DDBJ whole genome shotgun (WGS) entry which is preliminary data.</text>
</comment>
<accession>A0A4Z1KPS7</accession>
<proteinExistence type="predicted"/>
<dbReference type="EMBL" id="PQXO01000305">
    <property type="protein sequence ID" value="TGO86412.1"/>
    <property type="molecule type" value="Genomic_DNA"/>
</dbReference>